<reference evidence="10 11" key="1">
    <citation type="submission" date="2024-01" db="EMBL/GenBank/DDBJ databases">
        <title>Description of Olsenella sp. nov., isolated from pig feces.</title>
        <authorList>
            <person name="Chang Y.-H."/>
        </authorList>
    </citation>
    <scope>NUCLEOTIDE SEQUENCE [LARGE SCALE GENOMIC DNA]</scope>
    <source>
        <strain evidence="10 11">YH-ols2223</strain>
    </source>
</reference>
<protein>
    <recommendedName>
        <fullName evidence="8">Ion-translocating oxidoreductase complex subunit E</fullName>
        <ecNumber evidence="8">7.-.-.-</ecNumber>
    </recommendedName>
    <alternativeName>
        <fullName evidence="8">Rnf electron transport complex subunit E</fullName>
    </alternativeName>
</protein>
<evidence type="ECO:0000256" key="4">
    <source>
        <dbReference type="ARBA" id="ARBA00022967"/>
    </source>
</evidence>
<dbReference type="InterPro" id="IPR003667">
    <property type="entry name" value="NqrDE/RnfAE"/>
</dbReference>
<evidence type="ECO:0000313" key="11">
    <source>
        <dbReference type="Proteomes" id="UP001332931"/>
    </source>
</evidence>
<feature type="transmembrane region" description="Helical" evidence="8">
    <location>
        <begin position="131"/>
        <end position="149"/>
    </location>
</feature>
<dbReference type="RefSeq" id="WP_330957363.1">
    <property type="nucleotide sequence ID" value="NZ_JAZGJQ010000001.1"/>
</dbReference>
<evidence type="ECO:0000256" key="7">
    <source>
        <dbReference type="ARBA" id="ARBA00023136"/>
    </source>
</evidence>
<dbReference type="EMBL" id="JAZGJQ010000001">
    <property type="protein sequence ID" value="MEE6146601.1"/>
    <property type="molecule type" value="Genomic_DNA"/>
</dbReference>
<feature type="region of interest" description="Disordered" evidence="9">
    <location>
        <begin position="278"/>
        <end position="302"/>
    </location>
</feature>
<dbReference type="HAMAP" id="MF_00478">
    <property type="entry name" value="RsxE_RnfE"/>
    <property type="match status" value="1"/>
</dbReference>
<dbReference type="NCBIfam" id="NF009070">
    <property type="entry name" value="PRK12405.1"/>
    <property type="match status" value="1"/>
</dbReference>
<dbReference type="InterPro" id="IPR010968">
    <property type="entry name" value="RnfE"/>
</dbReference>
<feature type="transmembrane region" description="Helical" evidence="8">
    <location>
        <begin position="73"/>
        <end position="93"/>
    </location>
</feature>
<sequence length="302" mass="30513">MEEKDMNAARAAQGAPAAPAAGACPGAQAEGAAGTAGLGEVFAAGLLRENPVLRQALGLCSTLAITTAVTNGIGMGLATTFVLVCSGMVVSAVRRLIPDSVRIPAYITIIASFVTLVMMVVKAYLPALDSALGIYLSLIVVNCIVLGRAEAFASKHGVLESAADGLGMGIGFTITLVLMSAVREVLGAGTFLGVRVLPGFVEPMLVMVTPAGGFATLGVILAASVAIERRRRPEAEVDLADDVCATCTLGCAFKANEDRFARMEQAVERFERDRAQAGVAAGAGSGSGPDAGALAGGKGSEA</sequence>
<dbReference type="EC" id="7.-.-.-" evidence="8"/>
<keyword evidence="3 8" id="KW-0812">Transmembrane</keyword>
<keyword evidence="7 8" id="KW-0472">Membrane</keyword>
<dbReference type="PROSITE" id="PS51257">
    <property type="entry name" value="PROKAR_LIPOPROTEIN"/>
    <property type="match status" value="1"/>
</dbReference>
<evidence type="ECO:0000256" key="3">
    <source>
        <dbReference type="ARBA" id="ARBA00022692"/>
    </source>
</evidence>
<dbReference type="NCBIfam" id="TIGR01948">
    <property type="entry name" value="rnfE"/>
    <property type="match status" value="1"/>
</dbReference>
<proteinExistence type="inferred from homology"/>
<keyword evidence="2 8" id="KW-0813">Transport</keyword>
<keyword evidence="11" id="KW-1185">Reference proteome</keyword>
<feature type="compositionally biased region" description="Gly residues" evidence="9">
    <location>
        <begin position="281"/>
        <end position="302"/>
    </location>
</feature>
<comment type="subunit">
    <text evidence="8">The complex is composed of six subunits: RnfA, RnfB, RnfC, RnfD, RnfE and RnfG.</text>
</comment>
<keyword evidence="8" id="KW-1003">Cell membrane</keyword>
<keyword evidence="4 8" id="KW-1278">Translocase</keyword>
<feature type="transmembrane region" description="Helical" evidence="8">
    <location>
        <begin position="161"/>
        <end position="183"/>
    </location>
</feature>
<comment type="function">
    <text evidence="8">Part of a membrane-bound complex that couples electron transfer with translocation of ions across the membrane.</text>
</comment>
<name>A0ABU7R7N0_9ACTN</name>
<dbReference type="Pfam" id="PF02508">
    <property type="entry name" value="Rnf-Nqr"/>
    <property type="match status" value="1"/>
</dbReference>
<accession>A0ABU7R7N0</accession>
<gene>
    <name evidence="8" type="primary">rnfE</name>
    <name evidence="10" type="ORF">VXJ25_01120</name>
</gene>
<evidence type="ECO:0000256" key="2">
    <source>
        <dbReference type="ARBA" id="ARBA00022448"/>
    </source>
</evidence>
<evidence type="ECO:0000256" key="1">
    <source>
        <dbReference type="ARBA" id="ARBA00004127"/>
    </source>
</evidence>
<comment type="similarity">
    <text evidence="8">Belongs to the NqrDE/RnfAE family.</text>
</comment>
<organism evidence="10 11">
    <name type="scientific">Olsenella absiana</name>
    <dbReference type="NCBI Taxonomy" id="3115222"/>
    <lineage>
        <taxon>Bacteria</taxon>
        <taxon>Bacillati</taxon>
        <taxon>Actinomycetota</taxon>
        <taxon>Coriobacteriia</taxon>
        <taxon>Coriobacteriales</taxon>
        <taxon>Atopobiaceae</taxon>
        <taxon>Olsenella</taxon>
    </lineage>
</organism>
<evidence type="ECO:0000256" key="6">
    <source>
        <dbReference type="ARBA" id="ARBA00022989"/>
    </source>
</evidence>
<dbReference type="PANTHER" id="PTHR30586">
    <property type="entry name" value="ELECTRON TRANSPORT COMPLEX PROTEIN RNFE"/>
    <property type="match status" value="1"/>
</dbReference>
<evidence type="ECO:0000313" key="10">
    <source>
        <dbReference type="EMBL" id="MEE6146601.1"/>
    </source>
</evidence>
<evidence type="ECO:0000256" key="5">
    <source>
        <dbReference type="ARBA" id="ARBA00022982"/>
    </source>
</evidence>
<dbReference type="Proteomes" id="UP001332931">
    <property type="component" value="Unassembled WGS sequence"/>
</dbReference>
<evidence type="ECO:0000256" key="8">
    <source>
        <dbReference type="HAMAP-Rule" id="MF_00478"/>
    </source>
</evidence>
<dbReference type="PANTHER" id="PTHR30586:SF0">
    <property type="entry name" value="ION-TRANSLOCATING OXIDOREDUCTASE COMPLEX SUBUNIT E"/>
    <property type="match status" value="1"/>
</dbReference>
<feature type="transmembrane region" description="Helical" evidence="8">
    <location>
        <begin position="203"/>
        <end position="227"/>
    </location>
</feature>
<evidence type="ECO:0000256" key="9">
    <source>
        <dbReference type="SAM" id="MobiDB-lite"/>
    </source>
</evidence>
<keyword evidence="6 8" id="KW-1133">Transmembrane helix</keyword>
<feature type="transmembrane region" description="Helical" evidence="8">
    <location>
        <begin position="105"/>
        <end position="125"/>
    </location>
</feature>
<comment type="subcellular location">
    <subcellularLocation>
        <location evidence="8">Cell membrane</location>
        <topology evidence="8">Multi-pass membrane protein</topology>
    </subcellularLocation>
    <subcellularLocation>
        <location evidence="1">Endomembrane system</location>
        <topology evidence="1">Multi-pass membrane protein</topology>
    </subcellularLocation>
</comment>
<keyword evidence="5 8" id="KW-0249">Electron transport</keyword>
<comment type="caution">
    <text evidence="10">The sequence shown here is derived from an EMBL/GenBank/DDBJ whole genome shotgun (WGS) entry which is preliminary data.</text>
</comment>